<dbReference type="EMBL" id="AUWU02000003">
    <property type="protein sequence ID" value="KAH0575687.1"/>
    <property type="molecule type" value="Genomic_DNA"/>
</dbReference>
<sequence>MNLPSSSNESSDESIQPYTPSEENYQALISIITNEVSCPEILPYTNYIDAVLNFAKNLPQNPQNQFNSNRIVQLLSIYINARIEKIERLALFYQQNLSSNEKILAEQIGRVQQTVMKDVLSNIQERVSFDMHSFVEEDFINAKSQILEIINKFKVFCRFLEPGHIDDDIIQQGVQRLIEYGKIRDKLINGQCVIIGFADPWN</sequence>
<dbReference type="Proteomes" id="UP000018208">
    <property type="component" value="Unassembled WGS sequence"/>
</dbReference>
<keyword evidence="3" id="KW-1185">Reference proteome</keyword>
<dbReference type="SUPFAM" id="SSF158573">
    <property type="entry name" value="GINS helical bundle-like"/>
    <property type="match status" value="1"/>
</dbReference>
<organism evidence="1">
    <name type="scientific">Spironucleus salmonicida</name>
    <dbReference type="NCBI Taxonomy" id="348837"/>
    <lineage>
        <taxon>Eukaryota</taxon>
        <taxon>Metamonada</taxon>
        <taxon>Diplomonadida</taxon>
        <taxon>Hexamitidae</taxon>
        <taxon>Hexamitinae</taxon>
        <taxon>Spironucleus</taxon>
    </lineage>
</organism>
<reference evidence="2" key="2">
    <citation type="submission" date="2020-12" db="EMBL/GenBank/DDBJ databases">
        <title>New Spironucleus salmonicida genome in near-complete chromosomes.</title>
        <authorList>
            <person name="Xu F."/>
            <person name="Kurt Z."/>
            <person name="Jimenez-Gonzalez A."/>
            <person name="Astvaldsson A."/>
            <person name="Andersson J.O."/>
            <person name="Svard S.G."/>
        </authorList>
    </citation>
    <scope>NUCLEOTIDE SEQUENCE</scope>
    <source>
        <strain evidence="2">ATCC 50377</strain>
    </source>
</reference>
<gene>
    <name evidence="1" type="ORF">SS50377_12707</name>
    <name evidence="2" type="ORF">SS50377_23327</name>
</gene>
<name>V6LRC6_9EUKA</name>
<accession>V6LRC6</accession>
<evidence type="ECO:0000313" key="3">
    <source>
        <dbReference type="Proteomes" id="UP000018208"/>
    </source>
</evidence>
<dbReference type="Gene3D" id="1.20.58.1030">
    <property type="match status" value="1"/>
</dbReference>
<evidence type="ECO:0000313" key="1">
    <source>
        <dbReference type="EMBL" id="EST47197.1"/>
    </source>
</evidence>
<dbReference type="EMBL" id="KI546046">
    <property type="protein sequence ID" value="EST47197.1"/>
    <property type="molecule type" value="Genomic_DNA"/>
</dbReference>
<protein>
    <submittedName>
        <fullName evidence="1">Uncharacterized protein</fullName>
    </submittedName>
</protein>
<dbReference type="VEuPathDB" id="GiardiaDB:SS50377_23327"/>
<dbReference type="InterPro" id="IPR036224">
    <property type="entry name" value="GINS_bundle-like_dom_sf"/>
</dbReference>
<dbReference type="AlphaFoldDB" id="V6LRC6"/>
<reference evidence="1 2" key="1">
    <citation type="journal article" date="2014" name="PLoS Genet.">
        <title>The Genome of Spironucleus salmonicida Highlights a Fish Pathogen Adapted to Fluctuating Environments.</title>
        <authorList>
            <person name="Xu F."/>
            <person name="Jerlstrom-Hultqvist J."/>
            <person name="Einarsson E."/>
            <person name="Astvaldsson A."/>
            <person name="Svard S.G."/>
            <person name="Andersson J.O."/>
        </authorList>
    </citation>
    <scope>NUCLEOTIDE SEQUENCE</scope>
    <source>
        <strain evidence="2">ATCC 50377</strain>
    </source>
</reference>
<evidence type="ECO:0000313" key="2">
    <source>
        <dbReference type="EMBL" id="KAH0575687.1"/>
    </source>
</evidence>
<dbReference type="OrthoDB" id="338231at2759"/>
<proteinExistence type="predicted"/>